<sequence length="119" mass="13675">MENWEYNELIEAVQEVYEELLDEDRGHRYAIARLSEEFDRMGKMEDVIVDTVIGEIAIKNEAVFVGIIAGITRRLSLFNPSDYEGELSTDEMDDLMKRINKVIVGLKNVTIDFNPSAEM</sequence>
<dbReference type="Proteomes" id="UP000319837">
    <property type="component" value="Unassembled WGS sequence"/>
</dbReference>
<proteinExistence type="predicted"/>
<evidence type="ECO:0000313" key="1">
    <source>
        <dbReference type="EMBL" id="TRZ40080.1"/>
    </source>
</evidence>
<name>A0A553SSW1_NIACI</name>
<dbReference type="EMBL" id="RIBP01000001">
    <property type="protein sequence ID" value="TRZ40080.1"/>
    <property type="molecule type" value="Genomic_DNA"/>
</dbReference>
<dbReference type="InterPro" id="IPR025678">
    <property type="entry name" value="Imm3"/>
</dbReference>
<evidence type="ECO:0000313" key="2">
    <source>
        <dbReference type="Proteomes" id="UP000319837"/>
    </source>
</evidence>
<dbReference type="Pfam" id="PF14425">
    <property type="entry name" value="Imm3"/>
    <property type="match status" value="1"/>
</dbReference>
<dbReference type="RefSeq" id="WP_185763490.1">
    <property type="nucleotide sequence ID" value="NZ_RIBP01000001.1"/>
</dbReference>
<comment type="caution">
    <text evidence="1">The sequence shown here is derived from an EMBL/GenBank/DDBJ whole genome shotgun (WGS) entry which is preliminary data.</text>
</comment>
<protein>
    <recommendedName>
        <fullName evidence="3">Immunity protein Imm3</fullName>
    </recommendedName>
</protein>
<organism evidence="1 2">
    <name type="scientific">Niallia circulans</name>
    <name type="common">Bacillus circulans</name>
    <dbReference type="NCBI Taxonomy" id="1397"/>
    <lineage>
        <taxon>Bacteria</taxon>
        <taxon>Bacillati</taxon>
        <taxon>Bacillota</taxon>
        <taxon>Bacilli</taxon>
        <taxon>Bacillales</taxon>
        <taxon>Bacillaceae</taxon>
        <taxon>Niallia</taxon>
    </lineage>
</organism>
<gene>
    <name evidence="1" type="ORF">CEQ21_03840</name>
</gene>
<accession>A0A553SSW1</accession>
<reference evidence="2" key="1">
    <citation type="submission" date="2018-10" db="EMBL/GenBank/DDBJ databases">
        <title>FDA dAtabase for Regulatory Grade micrObial Sequences (FDA-ARGOS): Supporting development and validation of Infectious Disease Dx tests.</title>
        <authorList>
            <person name="Minogue T."/>
            <person name="Wolcott M."/>
            <person name="Wasieloski L."/>
            <person name="Aguilar W."/>
            <person name="Moore D."/>
            <person name="Tallon L."/>
            <person name="Sadzewicz L."/>
            <person name="Sengamalay N."/>
            <person name="Ott S."/>
            <person name="Godinez A."/>
            <person name="Nagaraj S."/>
            <person name="Vavikolanu K."/>
            <person name="Vyas G."/>
            <person name="Nadendla S."/>
            <person name="George J."/>
            <person name="Sichtig H."/>
        </authorList>
    </citation>
    <scope>NUCLEOTIDE SEQUENCE [LARGE SCALE GENOMIC DNA]</scope>
    <source>
        <strain evidence="2">FDAARGOS_343</strain>
    </source>
</reference>
<evidence type="ECO:0008006" key="3">
    <source>
        <dbReference type="Google" id="ProtNLM"/>
    </source>
</evidence>
<dbReference type="AlphaFoldDB" id="A0A553SSW1"/>